<dbReference type="PANTHER" id="PTHR30365:SF0">
    <property type="entry name" value="CYTOCHROME BD-I UBIQUINOL OXIDASE SUBUNIT 1"/>
    <property type="match status" value="1"/>
</dbReference>
<evidence type="ECO:0000256" key="12">
    <source>
        <dbReference type="ARBA" id="ARBA00023136"/>
    </source>
</evidence>
<evidence type="ECO:0000256" key="10">
    <source>
        <dbReference type="ARBA" id="ARBA00022989"/>
    </source>
</evidence>
<feature type="transmembrane region" description="Helical" evidence="13">
    <location>
        <begin position="188"/>
        <end position="212"/>
    </location>
</feature>
<feature type="transmembrane region" description="Helical" evidence="13">
    <location>
        <begin position="482"/>
        <end position="505"/>
    </location>
</feature>
<feature type="transmembrane region" description="Helical" evidence="13">
    <location>
        <begin position="399"/>
        <end position="423"/>
    </location>
</feature>
<keyword evidence="11 13" id="KW-0408">Iron</keyword>
<keyword evidence="3 13" id="KW-0813">Transport</keyword>
<dbReference type="GO" id="GO:0020037">
    <property type="term" value="F:heme binding"/>
    <property type="evidence" value="ECO:0007669"/>
    <property type="project" value="TreeGrafter"/>
</dbReference>
<evidence type="ECO:0000256" key="8">
    <source>
        <dbReference type="ARBA" id="ARBA00022723"/>
    </source>
</evidence>
<keyword evidence="7 13" id="KW-0812">Transmembrane</keyword>
<evidence type="ECO:0000256" key="4">
    <source>
        <dbReference type="ARBA" id="ARBA00022475"/>
    </source>
</evidence>
<evidence type="ECO:0000256" key="3">
    <source>
        <dbReference type="ARBA" id="ARBA00022448"/>
    </source>
</evidence>
<dbReference type="GO" id="GO:0009055">
    <property type="term" value="F:electron transfer activity"/>
    <property type="evidence" value="ECO:0007669"/>
    <property type="project" value="UniProtKB-UniRule"/>
</dbReference>
<evidence type="ECO:0000313" key="14">
    <source>
        <dbReference type="EMBL" id="SCD20702.1"/>
    </source>
</evidence>
<gene>
    <name evidence="14" type="primary">cydA</name>
    <name evidence="14" type="ORF">PSM36_1886</name>
</gene>
<evidence type="ECO:0000313" key="15">
    <source>
        <dbReference type="Proteomes" id="UP000187464"/>
    </source>
</evidence>
<keyword evidence="4 13" id="KW-1003">Cell membrane</keyword>
<keyword evidence="9 13" id="KW-0249">Electron transport</keyword>
<keyword evidence="8 13" id="KW-0479">Metal-binding</keyword>
<evidence type="ECO:0000256" key="13">
    <source>
        <dbReference type="PIRNR" id="PIRNR006446"/>
    </source>
</evidence>
<evidence type="ECO:0000256" key="5">
    <source>
        <dbReference type="ARBA" id="ARBA00022519"/>
    </source>
</evidence>
<keyword evidence="12 13" id="KW-0472">Membrane</keyword>
<feature type="transmembrane region" description="Helical" evidence="13">
    <location>
        <begin position="134"/>
        <end position="155"/>
    </location>
</feature>
<dbReference type="RefSeq" id="WP_076930670.1">
    <property type="nucleotide sequence ID" value="NZ_LT605205.1"/>
</dbReference>
<keyword evidence="6 13" id="KW-0349">Heme</keyword>
<dbReference type="EMBL" id="LT605205">
    <property type="protein sequence ID" value="SCD20702.1"/>
    <property type="molecule type" value="Genomic_DNA"/>
</dbReference>
<comment type="subcellular location">
    <subcellularLocation>
        <location evidence="1">Cell inner membrane</location>
        <topology evidence="1">Multi-pass membrane protein</topology>
    </subcellularLocation>
</comment>
<dbReference type="PIRSF" id="PIRSF006446">
    <property type="entry name" value="Cyt_quinol_oxidase_1"/>
    <property type="match status" value="1"/>
</dbReference>
<feature type="transmembrane region" description="Helical" evidence="13">
    <location>
        <begin position="101"/>
        <end position="122"/>
    </location>
</feature>
<feature type="transmembrane region" description="Helical" evidence="13">
    <location>
        <begin position="224"/>
        <end position="242"/>
    </location>
</feature>
<dbReference type="GO" id="GO:0070069">
    <property type="term" value="C:cytochrome complex"/>
    <property type="evidence" value="ECO:0007669"/>
    <property type="project" value="UniProtKB-UniRule"/>
</dbReference>
<evidence type="ECO:0000256" key="1">
    <source>
        <dbReference type="ARBA" id="ARBA00004429"/>
    </source>
</evidence>
<dbReference type="Pfam" id="PF01654">
    <property type="entry name" value="Cyt_bd_oxida_I"/>
    <property type="match status" value="1"/>
</dbReference>
<keyword evidence="10 13" id="KW-1133">Transmembrane helix</keyword>
<dbReference type="EC" id="1.10.3.-" evidence="14"/>
<dbReference type="Proteomes" id="UP000187464">
    <property type="component" value="Chromosome I"/>
</dbReference>
<dbReference type="STRING" id="1642647.PSM36_1886"/>
<comment type="similarity">
    <text evidence="2 13">Belongs to the cytochrome ubiquinol oxidase subunit 1 family.</text>
</comment>
<dbReference type="GO" id="GO:0016682">
    <property type="term" value="F:oxidoreductase activity, acting on diphenols and related substances as donors, oxygen as acceptor"/>
    <property type="evidence" value="ECO:0007669"/>
    <property type="project" value="TreeGrafter"/>
</dbReference>
<sequence length="520" mass="57656">MDLLSVSTVNWSRAQFALTAGYHWIFVPLTIGLALIMALMETMYVRTGDEKWKQVTKFWQKIFGINFAIGVATGIILEFQFGTNWSNYSWFVGDIFGAPLAIEGIVAFFMEATFISVMFFGWNRVSKKMHLASTWLVFAGATLSAFWILVANAWMQYPVGMEFNPETVRNEMVDFWAVVLSPVAYNKFLHAIFSGWAIGAGFVAGVSAWYLLKKRHIDFALKSAKVGGIVGVVAFVMLAVTGDGSAYEVSQKQPMKLAAMEGLYEGKEGAGLVAIGMLNPAKQSYDDGVDSYIFKLEIPKLLSFLGYRNLNAFVPGIKDIVDGGYTLQDGTTALSFEERKARGEKAIQALADYQTAIAEGRDADAANHEIILRENYAHFGYGYLETGKDLVPDVPLTFYTFHLMVVIGLYSILFFAILLYFIYKKDLRDTKWLLYVALWSIPLPFIAGQAGWIVAEVGRQPWTIQDILPVQLAASAVSPGNIITTFIIFTVLFTGMLIAEAAIMVKQIKKGPDPLPGEEA</sequence>
<dbReference type="InterPro" id="IPR002585">
    <property type="entry name" value="Cyt-d_ubiquinol_oxidase_su_1"/>
</dbReference>
<feature type="transmembrane region" description="Helical" evidence="13">
    <location>
        <begin position="20"/>
        <end position="40"/>
    </location>
</feature>
<name>A0A1R3T3M1_9BACT</name>
<dbReference type="GO" id="GO:0046872">
    <property type="term" value="F:metal ion binding"/>
    <property type="evidence" value="ECO:0007669"/>
    <property type="project" value="UniProtKB-UniRule"/>
</dbReference>
<evidence type="ECO:0000256" key="11">
    <source>
        <dbReference type="ARBA" id="ARBA00023004"/>
    </source>
</evidence>
<protein>
    <submittedName>
        <fullName evidence="14">Cytochrome d ubiquinol oxidase subunit 1</fullName>
        <ecNumber evidence="14">1.10.3.-</ecNumber>
    </submittedName>
</protein>
<evidence type="ECO:0000256" key="9">
    <source>
        <dbReference type="ARBA" id="ARBA00022982"/>
    </source>
</evidence>
<evidence type="ECO:0000256" key="2">
    <source>
        <dbReference type="ARBA" id="ARBA00009819"/>
    </source>
</evidence>
<keyword evidence="15" id="KW-1185">Reference proteome</keyword>
<dbReference type="AlphaFoldDB" id="A0A1R3T3M1"/>
<keyword evidence="5" id="KW-0997">Cell inner membrane</keyword>
<dbReference type="GO" id="GO:0019646">
    <property type="term" value="P:aerobic electron transport chain"/>
    <property type="evidence" value="ECO:0007669"/>
    <property type="project" value="InterPro"/>
</dbReference>
<evidence type="ECO:0000256" key="7">
    <source>
        <dbReference type="ARBA" id="ARBA00022692"/>
    </source>
</evidence>
<feature type="transmembrane region" description="Helical" evidence="13">
    <location>
        <begin position="432"/>
        <end position="455"/>
    </location>
</feature>
<reference evidence="14 15" key="1">
    <citation type="submission" date="2016-08" db="EMBL/GenBank/DDBJ databases">
        <authorList>
            <person name="Seilhamer J.J."/>
        </authorList>
    </citation>
    <scope>NUCLEOTIDE SEQUENCE [LARGE SCALE GENOMIC DNA]</scope>
    <source>
        <strain evidence="14">M3/6</strain>
    </source>
</reference>
<keyword evidence="14" id="KW-0560">Oxidoreductase</keyword>
<dbReference type="GO" id="GO:0005886">
    <property type="term" value="C:plasma membrane"/>
    <property type="evidence" value="ECO:0007669"/>
    <property type="project" value="UniProtKB-SubCell"/>
</dbReference>
<dbReference type="KEGG" id="psac:PSM36_1886"/>
<organism evidence="14 15">
    <name type="scientific">Proteiniphilum saccharofermentans</name>
    <dbReference type="NCBI Taxonomy" id="1642647"/>
    <lineage>
        <taxon>Bacteria</taxon>
        <taxon>Pseudomonadati</taxon>
        <taxon>Bacteroidota</taxon>
        <taxon>Bacteroidia</taxon>
        <taxon>Bacteroidales</taxon>
        <taxon>Dysgonomonadaceae</taxon>
        <taxon>Proteiniphilum</taxon>
    </lineage>
</organism>
<dbReference type="PANTHER" id="PTHR30365">
    <property type="entry name" value="CYTOCHROME D UBIQUINOL OXIDASE"/>
    <property type="match status" value="1"/>
</dbReference>
<proteinExistence type="inferred from homology"/>
<feature type="transmembrane region" description="Helical" evidence="13">
    <location>
        <begin position="61"/>
        <end position="81"/>
    </location>
</feature>
<accession>A0A1R3T3M1</accession>
<evidence type="ECO:0000256" key="6">
    <source>
        <dbReference type="ARBA" id="ARBA00022617"/>
    </source>
</evidence>